<reference evidence="1" key="1">
    <citation type="submission" date="2023-04" db="EMBL/GenBank/DDBJ databases">
        <title>A chromosome-level genome assembly of the parasitoid wasp Eretmocerus hayati.</title>
        <authorList>
            <person name="Zhong Y."/>
            <person name="Liu S."/>
            <person name="Liu Y."/>
        </authorList>
    </citation>
    <scope>NUCLEOTIDE SEQUENCE</scope>
    <source>
        <strain evidence="1">ZJU_SS_LIU_2023</strain>
    </source>
</reference>
<dbReference type="EMBL" id="CM056743">
    <property type="protein sequence ID" value="KAJ8674518.1"/>
    <property type="molecule type" value="Genomic_DNA"/>
</dbReference>
<evidence type="ECO:0000313" key="2">
    <source>
        <dbReference type="Proteomes" id="UP001239111"/>
    </source>
</evidence>
<proteinExistence type="predicted"/>
<gene>
    <name evidence="1" type="ORF">QAD02_005780</name>
</gene>
<protein>
    <submittedName>
        <fullName evidence="1">Uncharacterized protein</fullName>
    </submittedName>
</protein>
<accession>A0ACC2NUH3</accession>
<name>A0ACC2NUH3_9HYME</name>
<keyword evidence="2" id="KW-1185">Reference proteome</keyword>
<comment type="caution">
    <text evidence="1">The sequence shown here is derived from an EMBL/GenBank/DDBJ whole genome shotgun (WGS) entry which is preliminary data.</text>
</comment>
<evidence type="ECO:0000313" key="1">
    <source>
        <dbReference type="EMBL" id="KAJ8674518.1"/>
    </source>
</evidence>
<organism evidence="1 2">
    <name type="scientific">Eretmocerus hayati</name>
    <dbReference type="NCBI Taxonomy" id="131215"/>
    <lineage>
        <taxon>Eukaryota</taxon>
        <taxon>Metazoa</taxon>
        <taxon>Ecdysozoa</taxon>
        <taxon>Arthropoda</taxon>
        <taxon>Hexapoda</taxon>
        <taxon>Insecta</taxon>
        <taxon>Pterygota</taxon>
        <taxon>Neoptera</taxon>
        <taxon>Endopterygota</taxon>
        <taxon>Hymenoptera</taxon>
        <taxon>Apocrita</taxon>
        <taxon>Proctotrupomorpha</taxon>
        <taxon>Chalcidoidea</taxon>
        <taxon>Aphelinidae</taxon>
        <taxon>Aphelininae</taxon>
        <taxon>Eretmocerus</taxon>
    </lineage>
</organism>
<sequence>MCVKTICIVKNAKDCTREELVISSEWTDSQLRMMIIKDSSVVVTGEMPYSQFDQQVKYFDKDVKDYIKWMQDILGGQTDGIDFSLDEDKLTWIKKSSPDSKKSCILGRIRVNEATKINAIQILRDSVIRNSKLQKTISSSNKTIEVLEKENSILREDFEAAIEVKSKMETTLYTRFALILNEKKARMRELHATIQKLSGVDQSFNASTDDSDCEVLQNEEDISPPKKRVCKRYSNDLLGDKKKSDMVESGKIELDRSSDIEDGVLPHQEGAPPSSSVVCNTSATASQNNANLDDDEDTPELLSQESECEMELKFDEGGNEVSPNVSGQQESEEMF</sequence>
<dbReference type="Proteomes" id="UP001239111">
    <property type="component" value="Chromosome 3"/>
</dbReference>